<dbReference type="Pfam" id="PF13731">
    <property type="entry name" value="WxL"/>
    <property type="match status" value="1"/>
</dbReference>
<name>A0ABP6QBC9_9ACTN</name>
<dbReference type="EMBL" id="BAAAUV010000006">
    <property type="protein sequence ID" value="GAA3210120.1"/>
    <property type="molecule type" value="Genomic_DNA"/>
</dbReference>
<dbReference type="InterPro" id="IPR027273">
    <property type="entry name" value="Neocarzinostatin-like"/>
</dbReference>
<dbReference type="Proteomes" id="UP001501237">
    <property type="component" value="Unassembled WGS sequence"/>
</dbReference>
<proteinExistence type="predicted"/>
<feature type="chain" id="PRO_5046806842" description="WxL domain-containing protein" evidence="1">
    <location>
        <begin position="24"/>
        <end position="317"/>
    </location>
</feature>
<accession>A0ABP6QBC9</accession>
<dbReference type="RefSeq" id="WP_344827524.1">
    <property type="nucleotide sequence ID" value="NZ_BAAAUV010000006.1"/>
</dbReference>
<dbReference type="InterPro" id="IPR027994">
    <property type="entry name" value="WxL_dom"/>
</dbReference>
<feature type="domain" description="WxL" evidence="2">
    <location>
        <begin position="205"/>
        <end position="253"/>
    </location>
</feature>
<evidence type="ECO:0000259" key="2">
    <source>
        <dbReference type="Pfam" id="PF13731"/>
    </source>
</evidence>
<gene>
    <name evidence="3" type="ORF">GCM10010468_27880</name>
</gene>
<keyword evidence="4" id="KW-1185">Reference proteome</keyword>
<dbReference type="Gene3D" id="2.60.40.230">
    <property type="entry name" value="Neocarzinostatin-like"/>
    <property type="match status" value="1"/>
</dbReference>
<evidence type="ECO:0000313" key="3">
    <source>
        <dbReference type="EMBL" id="GAA3210120.1"/>
    </source>
</evidence>
<organism evidence="3 4">
    <name type="scientific">Actinocorallia longicatena</name>
    <dbReference type="NCBI Taxonomy" id="111803"/>
    <lineage>
        <taxon>Bacteria</taxon>
        <taxon>Bacillati</taxon>
        <taxon>Actinomycetota</taxon>
        <taxon>Actinomycetes</taxon>
        <taxon>Streptosporangiales</taxon>
        <taxon>Thermomonosporaceae</taxon>
        <taxon>Actinocorallia</taxon>
    </lineage>
</organism>
<comment type="caution">
    <text evidence="3">The sequence shown here is derived from an EMBL/GenBank/DDBJ whole genome shotgun (WGS) entry which is preliminary data.</text>
</comment>
<reference evidence="4" key="1">
    <citation type="journal article" date="2019" name="Int. J. Syst. Evol. Microbiol.">
        <title>The Global Catalogue of Microorganisms (GCM) 10K type strain sequencing project: providing services to taxonomists for standard genome sequencing and annotation.</title>
        <authorList>
            <consortium name="The Broad Institute Genomics Platform"/>
            <consortium name="The Broad Institute Genome Sequencing Center for Infectious Disease"/>
            <person name="Wu L."/>
            <person name="Ma J."/>
        </authorList>
    </citation>
    <scope>NUCLEOTIDE SEQUENCE [LARGE SCALE GENOMIC DNA]</scope>
    <source>
        <strain evidence="4">JCM 9377</strain>
    </source>
</reference>
<dbReference type="SUPFAM" id="SSF49319">
    <property type="entry name" value="Actinoxanthin-like"/>
    <property type="match status" value="1"/>
</dbReference>
<protein>
    <recommendedName>
        <fullName evidence="2">WxL domain-containing protein</fullName>
    </recommendedName>
</protein>
<keyword evidence="1" id="KW-0732">Signal</keyword>
<sequence length="317" mass="31132">MRYRPIIAAAGLAVAGLASPAHAAGPETTVTPKTDVNPAGQDLTVTGSGFDPNKNNKFGIYVAFGPKTADYATNAGIFQSTKWVHLGATPSAGQDELKADGTFATTLPGVKAKYTDGNGTAVDCLVTQCYVITIAAHGVPDRTQDTFTPVTFTGGEGGGEPGTPGGGATEQQTLTAKVTAGGTLALKVAGANVGLSDAELGGHSTGSLNKATVTDTRGTNAGWSLVGQVSDFTSPEGGTIPGANLAWGPAASVVGDGSNGQVTAGAPALGLNVARTLGSSQGGVSGGVFELGAGLDLQIPAGVPAGSYTGTLTLTLS</sequence>
<evidence type="ECO:0000256" key="1">
    <source>
        <dbReference type="SAM" id="SignalP"/>
    </source>
</evidence>
<feature type="signal peptide" evidence="1">
    <location>
        <begin position="1"/>
        <end position="23"/>
    </location>
</feature>
<evidence type="ECO:0000313" key="4">
    <source>
        <dbReference type="Proteomes" id="UP001501237"/>
    </source>
</evidence>